<comment type="caution">
    <text evidence="1">The sequence shown here is derived from an EMBL/GenBank/DDBJ whole genome shotgun (WGS) entry which is preliminary data.</text>
</comment>
<keyword evidence="2" id="KW-1185">Reference proteome</keyword>
<name>A0ABV7JMS3_9SPHI</name>
<evidence type="ECO:0000313" key="1">
    <source>
        <dbReference type="EMBL" id="MFC3198146.1"/>
    </source>
</evidence>
<evidence type="ECO:0000313" key="2">
    <source>
        <dbReference type="Proteomes" id="UP001595526"/>
    </source>
</evidence>
<sequence>MTWNKRPEAANATKTTTAITNKGFRLRRPNNPATASNTNGVIAGKICRKSLEEEE</sequence>
<proteinExistence type="predicted"/>
<accession>A0ABV7JMS3</accession>
<dbReference type="Proteomes" id="UP001595526">
    <property type="component" value="Unassembled WGS sequence"/>
</dbReference>
<gene>
    <name evidence="1" type="ORF">ACFOET_11040</name>
</gene>
<dbReference type="EMBL" id="JBHRTA010000031">
    <property type="protein sequence ID" value="MFC3198146.1"/>
    <property type="molecule type" value="Genomic_DNA"/>
</dbReference>
<organism evidence="1 2">
    <name type="scientific">Parapedobacter deserti</name>
    <dbReference type="NCBI Taxonomy" id="1912957"/>
    <lineage>
        <taxon>Bacteria</taxon>
        <taxon>Pseudomonadati</taxon>
        <taxon>Bacteroidota</taxon>
        <taxon>Sphingobacteriia</taxon>
        <taxon>Sphingobacteriales</taxon>
        <taxon>Sphingobacteriaceae</taxon>
        <taxon>Parapedobacter</taxon>
    </lineage>
</organism>
<reference evidence="2" key="1">
    <citation type="journal article" date="2019" name="Int. J. Syst. Evol. Microbiol.">
        <title>The Global Catalogue of Microorganisms (GCM) 10K type strain sequencing project: providing services to taxonomists for standard genome sequencing and annotation.</title>
        <authorList>
            <consortium name="The Broad Institute Genomics Platform"/>
            <consortium name="The Broad Institute Genome Sequencing Center for Infectious Disease"/>
            <person name="Wu L."/>
            <person name="Ma J."/>
        </authorList>
    </citation>
    <scope>NUCLEOTIDE SEQUENCE [LARGE SCALE GENOMIC DNA]</scope>
    <source>
        <strain evidence="2">KCTC 52416</strain>
    </source>
</reference>
<protein>
    <submittedName>
        <fullName evidence="1">Uncharacterized protein</fullName>
    </submittedName>
</protein>